<protein>
    <submittedName>
        <fullName evidence="1">Uncharacterized protein</fullName>
    </submittedName>
</protein>
<dbReference type="EMBL" id="PKMF04000466">
    <property type="protein sequence ID" value="KAK7830211.1"/>
    <property type="molecule type" value="Genomic_DNA"/>
</dbReference>
<comment type="caution">
    <text evidence="1">The sequence shown here is derived from an EMBL/GenBank/DDBJ whole genome shotgun (WGS) entry which is preliminary data.</text>
</comment>
<dbReference type="Proteomes" id="UP000237347">
    <property type="component" value="Unassembled WGS sequence"/>
</dbReference>
<evidence type="ECO:0000313" key="1">
    <source>
        <dbReference type="EMBL" id="KAK7830211.1"/>
    </source>
</evidence>
<sequence length="78" mass="8769">MKEILMLDEMNRGLGCLELGTFRFGVAIVLLQEWGVVYGEQRRAAGFTTKNLQLTGLLNRSLSAKFRSSGTDKYIELI</sequence>
<keyword evidence="2" id="KW-1185">Reference proteome</keyword>
<dbReference type="AlphaFoldDB" id="A0AAW0JVS4"/>
<reference evidence="1 2" key="1">
    <citation type="journal article" date="2018" name="Sci. Data">
        <title>The draft genome sequence of cork oak.</title>
        <authorList>
            <person name="Ramos A.M."/>
            <person name="Usie A."/>
            <person name="Barbosa P."/>
            <person name="Barros P.M."/>
            <person name="Capote T."/>
            <person name="Chaves I."/>
            <person name="Simoes F."/>
            <person name="Abreu I."/>
            <person name="Carrasquinho I."/>
            <person name="Faro C."/>
            <person name="Guimaraes J.B."/>
            <person name="Mendonca D."/>
            <person name="Nobrega F."/>
            <person name="Rodrigues L."/>
            <person name="Saibo N.J.M."/>
            <person name="Varela M.C."/>
            <person name="Egas C."/>
            <person name="Matos J."/>
            <person name="Miguel C.M."/>
            <person name="Oliveira M.M."/>
            <person name="Ricardo C.P."/>
            <person name="Goncalves S."/>
        </authorList>
    </citation>
    <scope>NUCLEOTIDE SEQUENCE [LARGE SCALE GENOMIC DNA]</scope>
    <source>
        <strain evidence="2">cv. HL8</strain>
    </source>
</reference>
<gene>
    <name evidence="1" type="ORF">CFP56_028483</name>
</gene>
<evidence type="ECO:0000313" key="2">
    <source>
        <dbReference type="Proteomes" id="UP000237347"/>
    </source>
</evidence>
<name>A0AAW0JVS4_QUESU</name>
<proteinExistence type="predicted"/>
<organism evidence="1 2">
    <name type="scientific">Quercus suber</name>
    <name type="common">Cork oak</name>
    <dbReference type="NCBI Taxonomy" id="58331"/>
    <lineage>
        <taxon>Eukaryota</taxon>
        <taxon>Viridiplantae</taxon>
        <taxon>Streptophyta</taxon>
        <taxon>Embryophyta</taxon>
        <taxon>Tracheophyta</taxon>
        <taxon>Spermatophyta</taxon>
        <taxon>Magnoliopsida</taxon>
        <taxon>eudicotyledons</taxon>
        <taxon>Gunneridae</taxon>
        <taxon>Pentapetalae</taxon>
        <taxon>rosids</taxon>
        <taxon>fabids</taxon>
        <taxon>Fagales</taxon>
        <taxon>Fagaceae</taxon>
        <taxon>Quercus</taxon>
    </lineage>
</organism>
<accession>A0AAW0JVS4</accession>